<comment type="caution">
    <text evidence="3">The sequence shown here is derived from an EMBL/GenBank/DDBJ whole genome shotgun (WGS) entry which is preliminary data.</text>
</comment>
<dbReference type="EMBL" id="JAZDDG010000005">
    <property type="protein sequence ID" value="MEE1976848.1"/>
    <property type="molecule type" value="Genomic_DNA"/>
</dbReference>
<dbReference type="SUPFAM" id="SSF69322">
    <property type="entry name" value="Tricorn protease domain 2"/>
    <property type="match status" value="1"/>
</dbReference>
<dbReference type="InterPro" id="IPR037401">
    <property type="entry name" value="SnoaL-like"/>
</dbReference>
<dbReference type="SUPFAM" id="SSF54427">
    <property type="entry name" value="NTF2-like"/>
    <property type="match status" value="2"/>
</dbReference>
<gene>
    <name evidence="3" type="ORF">V1I91_12250</name>
</gene>
<feature type="domain" description="SnoaL-like" evidence="2">
    <location>
        <begin position="294"/>
        <end position="383"/>
    </location>
</feature>
<keyword evidence="4" id="KW-1185">Reference proteome</keyword>
<name>A0ABU7IW61_9FLAO</name>
<dbReference type="InterPro" id="IPR032710">
    <property type="entry name" value="NTF2-like_dom_sf"/>
</dbReference>
<dbReference type="Gene3D" id="3.10.450.50">
    <property type="match status" value="2"/>
</dbReference>
<dbReference type="Proteomes" id="UP001356308">
    <property type="component" value="Unassembled WGS sequence"/>
</dbReference>
<protein>
    <submittedName>
        <fullName evidence="3">Nuclear transport factor 2 family protein</fullName>
    </submittedName>
</protein>
<dbReference type="Pfam" id="PF12680">
    <property type="entry name" value="SnoaL_2"/>
    <property type="match status" value="2"/>
</dbReference>
<evidence type="ECO:0000313" key="4">
    <source>
        <dbReference type="Proteomes" id="UP001356308"/>
    </source>
</evidence>
<dbReference type="InterPro" id="IPR011042">
    <property type="entry name" value="6-blade_b-propeller_TolB-like"/>
</dbReference>
<feature type="chain" id="PRO_5045058159" evidence="1">
    <location>
        <begin position="21"/>
        <end position="507"/>
    </location>
</feature>
<proteinExistence type="predicted"/>
<dbReference type="Gene3D" id="2.120.10.30">
    <property type="entry name" value="TolB, C-terminal domain"/>
    <property type="match status" value="1"/>
</dbReference>
<sequence length="507" mass="57137">MRNYLFLSIAGLLCIFNSVAQQNTEVYVADLNFANDTLELGKLLNISNNDGYDNQPSFFDDENILFSSTRNGQTDIARYNIQTESSSWISDTPNGSEYSPLKIPGKAAISAIRLDKDGLQRLYQYDFNTGQSEELLQGLKVGYHVWYNDHILVCTVLIENRMDLVVANLNDNSRYTFQKNVGRSLHKIPDSELLSFVSKENDTAIVRSMHPISGTTENIVTLLTKSEDVTWTQGGTLLSAYENFLIGYHPKKDNSWKPLYKFDPKQISSISRLAIGPNGKRIALVSSDSPDKLVQKQVEAYNAGNLDAFVNCYSENVVVSNFPSDTLYVGHEKMRKNYSNLSPENKLYNVEVVNRIVIDDHVIDHEKVTGRGKTTMQVAIYEVGNTILNMTFIFEEADGPNPETVVQKQLEAYNSRDIDAFLATYSKDARLYGYPHTLETAGPEAMRTGYSAFFKSSPDLHCEIKNRIVIGNKVIDEEEITSNGNTFNAVAIYEIENEKIMKVTFVR</sequence>
<evidence type="ECO:0000259" key="2">
    <source>
        <dbReference type="Pfam" id="PF12680"/>
    </source>
</evidence>
<keyword evidence="1" id="KW-0732">Signal</keyword>
<feature type="domain" description="SnoaL-like" evidence="2">
    <location>
        <begin position="406"/>
        <end position="501"/>
    </location>
</feature>
<feature type="signal peptide" evidence="1">
    <location>
        <begin position="1"/>
        <end position="20"/>
    </location>
</feature>
<organism evidence="3 4">
    <name type="scientific">Maribacter cobaltidurans</name>
    <dbReference type="NCBI Taxonomy" id="1178778"/>
    <lineage>
        <taxon>Bacteria</taxon>
        <taxon>Pseudomonadati</taxon>
        <taxon>Bacteroidota</taxon>
        <taxon>Flavobacteriia</taxon>
        <taxon>Flavobacteriales</taxon>
        <taxon>Flavobacteriaceae</taxon>
        <taxon>Maribacter</taxon>
    </lineage>
</organism>
<evidence type="ECO:0000313" key="3">
    <source>
        <dbReference type="EMBL" id="MEE1976848.1"/>
    </source>
</evidence>
<evidence type="ECO:0000256" key="1">
    <source>
        <dbReference type="SAM" id="SignalP"/>
    </source>
</evidence>
<accession>A0ABU7IW61</accession>
<reference evidence="3 4" key="1">
    <citation type="submission" date="2024-01" db="EMBL/GenBank/DDBJ databases">
        <title>Maribacter spp. originated from different algae showed divergent polysaccharides utilization ability.</title>
        <authorList>
            <person name="Wang H."/>
            <person name="Wu Y."/>
        </authorList>
    </citation>
    <scope>NUCLEOTIDE SEQUENCE [LARGE SCALE GENOMIC DNA]</scope>
    <source>
        <strain evidence="3 4">PR1</strain>
    </source>
</reference>
<dbReference type="RefSeq" id="WP_272651541.1">
    <property type="nucleotide sequence ID" value="NZ_JAZDDG010000005.1"/>
</dbReference>